<dbReference type="Gene3D" id="3.40.50.2300">
    <property type="match status" value="1"/>
</dbReference>
<dbReference type="InterPro" id="IPR016032">
    <property type="entry name" value="Sig_transdc_resp-reg_C-effctor"/>
</dbReference>
<accession>A0AAJ2DC95</accession>
<dbReference type="EMBL" id="JAVIGA010000010">
    <property type="protein sequence ID" value="MDQ9127075.1"/>
    <property type="molecule type" value="Genomic_DNA"/>
</dbReference>
<proteinExistence type="predicted"/>
<reference evidence="7" key="1">
    <citation type="submission" date="2023-08" db="EMBL/GenBank/DDBJ databases">
        <title>The Comparative Genomic Analysis of Yersiniaceae from Polar Regions.</title>
        <authorList>
            <person name="Goncharov A."/>
            <person name="Aslanov B."/>
            <person name="Kolodzhieva V."/>
            <person name="Azarov D."/>
            <person name="Mochov A."/>
            <person name="Lebedeva E."/>
        </authorList>
    </citation>
    <scope>NUCLEOTIDE SEQUENCE</scope>
    <source>
        <strain evidence="7">Vf</strain>
    </source>
</reference>
<dbReference type="GO" id="GO:0006355">
    <property type="term" value="P:regulation of DNA-templated transcription"/>
    <property type="evidence" value="ECO:0007669"/>
    <property type="project" value="InterPro"/>
</dbReference>
<dbReference type="Pfam" id="PF00196">
    <property type="entry name" value="GerE"/>
    <property type="match status" value="1"/>
</dbReference>
<dbReference type="SUPFAM" id="SSF46894">
    <property type="entry name" value="C-terminal effector domain of the bipartite response regulators"/>
    <property type="match status" value="1"/>
</dbReference>
<dbReference type="GO" id="GO:0000160">
    <property type="term" value="P:phosphorelay signal transduction system"/>
    <property type="evidence" value="ECO:0007669"/>
    <property type="project" value="InterPro"/>
</dbReference>
<dbReference type="SMART" id="SM00421">
    <property type="entry name" value="HTH_LUXR"/>
    <property type="match status" value="1"/>
</dbReference>
<dbReference type="CDD" id="cd06170">
    <property type="entry name" value="LuxR_C_like"/>
    <property type="match status" value="1"/>
</dbReference>
<dbReference type="InterPro" id="IPR039420">
    <property type="entry name" value="WalR-like"/>
</dbReference>
<dbReference type="SUPFAM" id="SSF52172">
    <property type="entry name" value="CheY-like"/>
    <property type="match status" value="1"/>
</dbReference>
<dbReference type="PROSITE" id="PS50110">
    <property type="entry name" value="RESPONSE_REGULATORY"/>
    <property type="match status" value="1"/>
</dbReference>
<dbReference type="RefSeq" id="WP_029711170.1">
    <property type="nucleotide sequence ID" value="NZ_CAMKVM010000009.1"/>
</dbReference>
<dbReference type="Proteomes" id="UP001224622">
    <property type="component" value="Unassembled WGS sequence"/>
</dbReference>
<keyword evidence="2" id="KW-0902">Two-component regulatory system</keyword>
<dbReference type="PANTHER" id="PTHR43214">
    <property type="entry name" value="TWO-COMPONENT RESPONSE REGULATOR"/>
    <property type="match status" value="1"/>
</dbReference>
<dbReference type="InterPro" id="IPR058245">
    <property type="entry name" value="NreC/VraR/RcsB-like_REC"/>
</dbReference>
<evidence type="ECO:0000256" key="2">
    <source>
        <dbReference type="ARBA" id="ARBA00023012"/>
    </source>
</evidence>
<dbReference type="PROSITE" id="PS00622">
    <property type="entry name" value="HTH_LUXR_1"/>
    <property type="match status" value="1"/>
</dbReference>
<comment type="caution">
    <text evidence="7">The sequence shown here is derived from an EMBL/GenBank/DDBJ whole genome shotgun (WGS) entry which is preliminary data.</text>
</comment>
<dbReference type="SMART" id="SM00448">
    <property type="entry name" value="REC"/>
    <property type="match status" value="1"/>
</dbReference>
<dbReference type="GO" id="GO:0003677">
    <property type="term" value="F:DNA binding"/>
    <property type="evidence" value="ECO:0007669"/>
    <property type="project" value="UniProtKB-KW"/>
</dbReference>
<dbReference type="InterPro" id="IPR000792">
    <property type="entry name" value="Tscrpt_reg_LuxR_C"/>
</dbReference>
<evidence type="ECO:0000256" key="4">
    <source>
        <dbReference type="PROSITE-ProRule" id="PRU00169"/>
    </source>
</evidence>
<evidence type="ECO:0000256" key="1">
    <source>
        <dbReference type="ARBA" id="ARBA00022553"/>
    </source>
</evidence>
<gene>
    <name evidence="7" type="ORF">RDT67_11595</name>
</gene>
<feature type="domain" description="HTH luxR-type" evidence="5">
    <location>
        <begin position="147"/>
        <end position="212"/>
    </location>
</feature>
<keyword evidence="1 4" id="KW-0597">Phosphoprotein</keyword>
<organism evidence="7 8">
    <name type="scientific">Serratia fonticola</name>
    <dbReference type="NCBI Taxonomy" id="47917"/>
    <lineage>
        <taxon>Bacteria</taxon>
        <taxon>Pseudomonadati</taxon>
        <taxon>Pseudomonadota</taxon>
        <taxon>Gammaproteobacteria</taxon>
        <taxon>Enterobacterales</taxon>
        <taxon>Yersiniaceae</taxon>
        <taxon>Serratia</taxon>
    </lineage>
</organism>
<protein>
    <submittedName>
        <fullName evidence="7">Response regulator transcription factor</fullName>
    </submittedName>
</protein>
<sequence>MALDVQLNKSVVIIEDHPSVRFALRTILSTENNIDVIGEASNGQEGILAVKKLKPDLIILDLILPDTNGLELVFNIKNHAANSKILIFSSHDPRIYAEKLAAIGCNGYISKSCTTEEILSMVRSVLAGYNCFPSNSQWSKEVKTSDTGDIVNRLTHRELTIFIALAKGQSNIGIAQALNISEKTVSTHKLNIKKKLNLNSSVEIASFAILHGLINGG</sequence>
<evidence type="ECO:0000256" key="3">
    <source>
        <dbReference type="ARBA" id="ARBA00023125"/>
    </source>
</evidence>
<name>A0AAJ2DC95_SERFO</name>
<evidence type="ECO:0000259" key="6">
    <source>
        <dbReference type="PROSITE" id="PS50110"/>
    </source>
</evidence>
<keyword evidence="3" id="KW-0238">DNA-binding</keyword>
<dbReference type="PRINTS" id="PR00038">
    <property type="entry name" value="HTHLUXR"/>
</dbReference>
<dbReference type="CDD" id="cd17535">
    <property type="entry name" value="REC_NarL-like"/>
    <property type="match status" value="1"/>
</dbReference>
<dbReference type="AlphaFoldDB" id="A0AAJ2DC95"/>
<evidence type="ECO:0000313" key="8">
    <source>
        <dbReference type="Proteomes" id="UP001224622"/>
    </source>
</evidence>
<feature type="domain" description="Response regulatory" evidence="6">
    <location>
        <begin position="10"/>
        <end position="126"/>
    </location>
</feature>
<dbReference type="PANTHER" id="PTHR43214:SF43">
    <property type="entry name" value="TWO-COMPONENT RESPONSE REGULATOR"/>
    <property type="match status" value="1"/>
</dbReference>
<dbReference type="Pfam" id="PF00072">
    <property type="entry name" value="Response_reg"/>
    <property type="match status" value="1"/>
</dbReference>
<feature type="modified residue" description="4-aspartylphosphate" evidence="4">
    <location>
        <position position="61"/>
    </location>
</feature>
<evidence type="ECO:0000259" key="5">
    <source>
        <dbReference type="PROSITE" id="PS50043"/>
    </source>
</evidence>
<dbReference type="PROSITE" id="PS50043">
    <property type="entry name" value="HTH_LUXR_2"/>
    <property type="match status" value="1"/>
</dbReference>
<dbReference type="InterPro" id="IPR001789">
    <property type="entry name" value="Sig_transdc_resp-reg_receiver"/>
</dbReference>
<evidence type="ECO:0000313" key="7">
    <source>
        <dbReference type="EMBL" id="MDQ9127075.1"/>
    </source>
</evidence>
<dbReference type="InterPro" id="IPR011006">
    <property type="entry name" value="CheY-like_superfamily"/>
</dbReference>